<comment type="caution">
    <text evidence="2">The sequence shown here is derived from an EMBL/GenBank/DDBJ whole genome shotgun (WGS) entry which is preliminary data.</text>
</comment>
<accession>A0A0C2NVQ0</accession>
<gene>
    <name evidence="2" type="ORF">EXM65_08930</name>
    <name evidence="3" type="ORF">FC774_11960</name>
    <name evidence="4" type="ORF">FDB51_02220</name>
    <name evidence="5" type="ORF">FDG31_12175</name>
</gene>
<feature type="transmembrane region" description="Helical" evidence="1">
    <location>
        <begin position="88"/>
        <end position="107"/>
    </location>
</feature>
<organism evidence="2 6">
    <name type="scientific">Clostridium botulinum</name>
    <dbReference type="NCBI Taxonomy" id="1491"/>
    <lineage>
        <taxon>Bacteria</taxon>
        <taxon>Bacillati</taxon>
        <taxon>Bacillota</taxon>
        <taxon>Clostridia</taxon>
        <taxon>Eubacteriales</taxon>
        <taxon>Clostridiaceae</taxon>
        <taxon>Clostridium</taxon>
    </lineage>
</organism>
<evidence type="ECO:0000313" key="5">
    <source>
        <dbReference type="EMBL" id="NFV26914.1"/>
    </source>
</evidence>
<evidence type="ECO:0000313" key="6">
    <source>
        <dbReference type="Proteomes" id="UP000472355"/>
    </source>
</evidence>
<protein>
    <submittedName>
        <fullName evidence="2">Uncharacterized protein</fullName>
    </submittedName>
</protein>
<dbReference type="Proteomes" id="UP000473681">
    <property type="component" value="Unassembled WGS sequence"/>
</dbReference>
<reference evidence="2 6" key="1">
    <citation type="submission" date="2019-02" db="EMBL/GenBank/DDBJ databases">
        <title>Genome sequencing of Clostridium botulinum clinical isolates.</title>
        <authorList>
            <person name="Brunt J."/>
            <person name="Van Vliet A.H.M."/>
            <person name="Stringer S.C."/>
            <person name="Grant K.A."/>
            <person name="Carter A.C."/>
            <person name="Peck M.W."/>
        </authorList>
    </citation>
    <scope>NUCLEOTIDE SEQUENCE [LARGE SCALE GENOMIC DNA]</scope>
    <source>
        <strain evidence="2 6">H113700579</strain>
    </source>
</reference>
<dbReference type="EMBL" id="SWOV01000033">
    <property type="protein sequence ID" value="NFF88581.1"/>
    <property type="molecule type" value="Genomic_DNA"/>
</dbReference>
<evidence type="ECO:0000313" key="9">
    <source>
        <dbReference type="Proteomes" id="UP000486903"/>
    </source>
</evidence>
<dbReference type="EMBL" id="SWVK01000002">
    <property type="protein sequence ID" value="NFN33963.1"/>
    <property type="molecule type" value="Genomic_DNA"/>
</dbReference>
<dbReference type="RefSeq" id="WP_003373394.1">
    <property type="nucleotide sequence ID" value="NZ_CP010520.1"/>
</dbReference>
<sequence length="110" mass="12697">MIKVVNKVTSFLLLFFILVLCLNKLKVIDYSEELRNIFYFLTLILTVFSAINVILTSNSKLFKFINMVIILNLIIGGIISILESGLNMYIYSCLAFTSIYCIIDMFYKKV</sequence>
<evidence type="ECO:0000313" key="7">
    <source>
        <dbReference type="Proteomes" id="UP000473681"/>
    </source>
</evidence>
<dbReference type="Proteomes" id="UP000486903">
    <property type="component" value="Unassembled WGS sequence"/>
</dbReference>
<evidence type="ECO:0000313" key="3">
    <source>
        <dbReference type="EMBL" id="NFF88581.1"/>
    </source>
</evidence>
<dbReference type="Proteomes" id="UP000472355">
    <property type="component" value="Unassembled WGS sequence"/>
</dbReference>
<keyword evidence="1" id="KW-0812">Transmembrane</keyword>
<keyword evidence="1" id="KW-0472">Membrane</keyword>
<keyword evidence="1" id="KW-1133">Transmembrane helix</keyword>
<feature type="transmembrane region" description="Helical" evidence="1">
    <location>
        <begin position="37"/>
        <end position="55"/>
    </location>
</feature>
<evidence type="ECO:0000313" key="8">
    <source>
        <dbReference type="Proteomes" id="UP000476820"/>
    </source>
</evidence>
<dbReference type="EMBL" id="SXFB01000009">
    <property type="protein sequence ID" value="NFV26914.1"/>
    <property type="molecule type" value="Genomic_DNA"/>
</dbReference>
<evidence type="ECO:0000313" key="2">
    <source>
        <dbReference type="EMBL" id="NFA42692.1"/>
    </source>
</evidence>
<feature type="transmembrane region" description="Helical" evidence="1">
    <location>
        <begin position="64"/>
        <end position="82"/>
    </location>
</feature>
<dbReference type="Proteomes" id="UP000476820">
    <property type="component" value="Unassembled WGS sequence"/>
</dbReference>
<dbReference type="AlphaFoldDB" id="A0A0C2NVQ0"/>
<evidence type="ECO:0000256" key="1">
    <source>
        <dbReference type="SAM" id="Phobius"/>
    </source>
</evidence>
<proteinExistence type="predicted"/>
<name>A0A0C2NVQ0_CLOBO</name>
<dbReference type="OrthoDB" id="1937402at2"/>
<reference evidence="7 8" key="2">
    <citation type="submission" date="2019-04" db="EMBL/GenBank/DDBJ databases">
        <title>Genome sequencing of Clostridium botulinum Groups I-IV and Clostridium butyricum.</title>
        <authorList>
            <person name="Brunt J."/>
            <person name="Van Vliet A.H.M."/>
            <person name="Stringer S.C."/>
            <person name="Carter A.T."/>
            <person name="Peck M.W."/>
        </authorList>
    </citation>
    <scope>NUCLEOTIDE SEQUENCE [LARGE SCALE GENOMIC DNA]</scope>
    <source>
        <strain evidence="3 8">1605</strain>
        <strain evidence="5 9">BL81</strain>
        <strain evidence="4 7">CB-K-33E</strain>
    </source>
</reference>
<dbReference type="EMBL" id="SGKU01000021">
    <property type="protein sequence ID" value="NFA42692.1"/>
    <property type="molecule type" value="Genomic_DNA"/>
</dbReference>
<evidence type="ECO:0000313" key="4">
    <source>
        <dbReference type="EMBL" id="NFN33963.1"/>
    </source>
</evidence>